<dbReference type="Gene3D" id="3.40.30.10">
    <property type="entry name" value="Glutaredoxin"/>
    <property type="match status" value="1"/>
</dbReference>
<reference evidence="1 2" key="1">
    <citation type="submission" date="2021-01" db="EMBL/GenBank/DDBJ databases">
        <title>Genomic Encyclopedia of Type Strains, Phase IV (KMG-IV): sequencing the most valuable type-strain genomes for metagenomic binning, comparative biology and taxonomic classification.</title>
        <authorList>
            <person name="Goeker M."/>
        </authorList>
    </citation>
    <scope>NUCLEOTIDE SEQUENCE [LARGE SCALE GENOMIC DNA]</scope>
    <source>
        <strain evidence="1 2">DSM 28236</strain>
    </source>
</reference>
<name>A0ABS2Q0M7_9BACL</name>
<gene>
    <name evidence="1" type="ORF">JOD45_001900</name>
</gene>
<dbReference type="EMBL" id="JAFBER010000011">
    <property type="protein sequence ID" value="MBM7645681.1"/>
    <property type="molecule type" value="Genomic_DNA"/>
</dbReference>
<keyword evidence="2" id="KW-1185">Reference proteome</keyword>
<sequence>MSISKILKLLPLVLLLLISSEDLHTYQISHALSPFKGHGIHTIMLTNDSESGKYDKQYYYALLLLKDHYPNKDCDVHIYDVKKHPDLAPEFKIHHYPALILFSDKEPIKTIQGKHSWNHIYKQIKPFLIKT</sequence>
<evidence type="ECO:0000313" key="2">
    <source>
        <dbReference type="Proteomes" id="UP000808914"/>
    </source>
</evidence>
<dbReference type="RefSeq" id="WP_205003605.1">
    <property type="nucleotide sequence ID" value="NZ_JAFBER010000011.1"/>
</dbReference>
<protein>
    <recommendedName>
        <fullName evidence="3">Thioredoxin</fullName>
    </recommendedName>
</protein>
<comment type="caution">
    <text evidence="1">The sequence shown here is derived from an EMBL/GenBank/DDBJ whole genome shotgun (WGS) entry which is preliminary data.</text>
</comment>
<dbReference type="Proteomes" id="UP000808914">
    <property type="component" value="Unassembled WGS sequence"/>
</dbReference>
<dbReference type="SUPFAM" id="SSF52833">
    <property type="entry name" value="Thioredoxin-like"/>
    <property type="match status" value="1"/>
</dbReference>
<evidence type="ECO:0008006" key="3">
    <source>
        <dbReference type="Google" id="ProtNLM"/>
    </source>
</evidence>
<proteinExistence type="predicted"/>
<evidence type="ECO:0000313" key="1">
    <source>
        <dbReference type="EMBL" id="MBM7645681.1"/>
    </source>
</evidence>
<organism evidence="1 2">
    <name type="scientific">Scopulibacillus daqui</name>
    <dbReference type="NCBI Taxonomy" id="1469162"/>
    <lineage>
        <taxon>Bacteria</taxon>
        <taxon>Bacillati</taxon>
        <taxon>Bacillota</taxon>
        <taxon>Bacilli</taxon>
        <taxon>Bacillales</taxon>
        <taxon>Sporolactobacillaceae</taxon>
        <taxon>Scopulibacillus</taxon>
    </lineage>
</organism>
<accession>A0ABS2Q0M7</accession>
<dbReference type="InterPro" id="IPR036249">
    <property type="entry name" value="Thioredoxin-like_sf"/>
</dbReference>